<protein>
    <recommendedName>
        <fullName evidence="12">sterol 14alpha-demethylase</fullName>
        <ecNumber evidence="12">1.14.14.154</ecNumber>
    </recommendedName>
</protein>
<sequence>MPSLLVPMYAAIGALVLVVLNVARQLLFRNPKEPPVVFHWVPFLGSTIAYGIDPYAFFSSCREKYGDIFTFILLGQKTTVCLGIQGNEFILNGKLKDVNAEEVYRPLTAPVFGSDVVYDCPNSKFMEQKRFIKYGLTQAALESHVPLIEKEVLDYLNTSPKFHGSSGTVDVCAAMAEITIFTAARALQGEEVRSKLTAEFADLYHDLDNGFKPINFMLPWAPLPGNRRRDAAHARMREIYMDIIRERRRAQQTGTQPPESEQTDMIWNLMRCTYKNGGPRPVPDKEIAHMMITLLMAGQHSSASIGAWIMLRLASEPHVLEELYQEQVDNLARAGAGGDDDGLPPLQFKDLEKLPLHNNVIRETLRLNLSIHSLMRKVMNPLPVPGTPYVVPTSHVLLASPGATGLSDEFFPDAKRWDPRRWDSRMEKEDEGGEDEMVDYGYGRVNKGTSSPYLPFGAGRHRCIGEKFAYVNLGVIVATMVRNMKLVSADGSRGVVPATDYSSLFSGPIKPAVVAWERRFPGAENKKL</sequence>
<dbReference type="PRINTS" id="PR00465">
    <property type="entry name" value="EP450IV"/>
</dbReference>
<feature type="binding site" description="axial binding residue" evidence="25">
    <location>
        <position position="463"/>
    </location>
    <ligand>
        <name>heme</name>
        <dbReference type="ChEBI" id="CHEBI:30413"/>
    </ligand>
    <ligandPart>
        <name>Fe</name>
        <dbReference type="ChEBI" id="CHEBI:18248"/>
    </ligandPart>
</feature>
<dbReference type="GeneID" id="36528099"/>
<comment type="subcellular location">
    <subcellularLocation>
        <location evidence="2">Membrane</location>
        <topology evidence="2">Single-pass membrane protein</topology>
    </subcellularLocation>
</comment>
<keyword evidence="9 25" id="KW-0408">Iron</keyword>
<keyword evidence="7 27" id="KW-1133">Transmembrane helix</keyword>
<dbReference type="EMBL" id="KZ559121">
    <property type="protein sequence ID" value="PLB41256.1"/>
    <property type="molecule type" value="Genomic_DNA"/>
</dbReference>
<reference evidence="28 29" key="1">
    <citation type="submission" date="2017-12" db="EMBL/GenBank/DDBJ databases">
        <authorList>
            <consortium name="DOE Joint Genome Institute"/>
            <person name="Haridas S."/>
            <person name="Kjaerbolling I."/>
            <person name="Vesth T.C."/>
            <person name="Frisvad J.C."/>
            <person name="Nybo J.L."/>
            <person name="Theobald S."/>
            <person name="Kuo A."/>
            <person name="Bowyer P."/>
            <person name="Matsuda Y."/>
            <person name="Mondo S."/>
            <person name="Lyhne E.K."/>
            <person name="Kogle M.E."/>
            <person name="Clum A."/>
            <person name="Lipzen A."/>
            <person name="Salamov A."/>
            <person name="Ngan C.Y."/>
            <person name="Daum C."/>
            <person name="Chiniquy J."/>
            <person name="Barry K."/>
            <person name="LaButti K."/>
            <person name="Simmons B.A."/>
            <person name="Magnuson J.K."/>
            <person name="Mortensen U.H."/>
            <person name="Larsen T.O."/>
            <person name="Grigoriev I.V."/>
            <person name="Baker S.E."/>
            <person name="Andersen M.R."/>
            <person name="Nordberg H.P."/>
            <person name="Cantor M.N."/>
            <person name="Hua S.X."/>
        </authorList>
    </citation>
    <scope>NUCLEOTIDE SEQUENCE [LARGE SCALE GENOMIC DNA]</scope>
    <source>
        <strain evidence="28 29">CBS 102.13</strain>
    </source>
</reference>
<evidence type="ECO:0000256" key="11">
    <source>
        <dbReference type="ARBA" id="ARBA00023136"/>
    </source>
</evidence>
<dbReference type="PRINTS" id="PR00385">
    <property type="entry name" value="P450"/>
</dbReference>
<evidence type="ECO:0000256" key="9">
    <source>
        <dbReference type="ARBA" id="ARBA00023004"/>
    </source>
</evidence>
<dbReference type="PANTHER" id="PTHR24304:SF2">
    <property type="entry name" value="24-HYDROXYCHOLESTEROL 7-ALPHA-HYDROXYLASE"/>
    <property type="match status" value="1"/>
</dbReference>
<evidence type="ECO:0000256" key="24">
    <source>
        <dbReference type="ARBA" id="ARBA00052625"/>
    </source>
</evidence>
<evidence type="ECO:0000256" key="27">
    <source>
        <dbReference type="SAM" id="Phobius"/>
    </source>
</evidence>
<dbReference type="RefSeq" id="XP_024675268.1">
    <property type="nucleotide sequence ID" value="XM_024820939.1"/>
</dbReference>
<comment type="catalytic activity">
    <reaction evidence="23">
        <text>32-hydroxyeburicol + reduced [NADPH--hemoprotein reductase] + O2 = 32-oxoeburicol + oxidized [NADPH--hemoprotein reductase] + 2 H2O + H(+)</text>
        <dbReference type="Rhea" id="RHEA:75431"/>
        <dbReference type="Rhea" id="RHEA-COMP:11964"/>
        <dbReference type="Rhea" id="RHEA-COMP:11965"/>
        <dbReference type="ChEBI" id="CHEBI:15377"/>
        <dbReference type="ChEBI" id="CHEBI:15378"/>
        <dbReference type="ChEBI" id="CHEBI:15379"/>
        <dbReference type="ChEBI" id="CHEBI:57618"/>
        <dbReference type="ChEBI" id="CHEBI:58210"/>
        <dbReference type="ChEBI" id="CHEBI:194328"/>
        <dbReference type="ChEBI" id="CHEBI:194329"/>
    </reaction>
    <physiologicalReaction direction="left-to-right" evidence="23">
        <dbReference type="Rhea" id="RHEA:75432"/>
    </physiologicalReaction>
</comment>
<evidence type="ECO:0000256" key="8">
    <source>
        <dbReference type="ARBA" id="ARBA00023002"/>
    </source>
</evidence>
<comment type="catalytic activity">
    <reaction evidence="18">
        <text>a 14alpha-methyl steroid + reduced [NADPH--hemoprotein reductase] + O2 = a 14alpha-hydroxymethyl steroid + oxidized [NADPH--hemoprotein reductase] + H2O + H(+)</text>
        <dbReference type="Rhea" id="RHEA:68060"/>
        <dbReference type="Rhea" id="RHEA-COMP:11964"/>
        <dbReference type="Rhea" id="RHEA-COMP:11965"/>
        <dbReference type="ChEBI" id="CHEBI:15377"/>
        <dbReference type="ChEBI" id="CHEBI:15378"/>
        <dbReference type="ChEBI" id="CHEBI:15379"/>
        <dbReference type="ChEBI" id="CHEBI:57618"/>
        <dbReference type="ChEBI" id="CHEBI:58210"/>
        <dbReference type="ChEBI" id="CHEBI:138029"/>
        <dbReference type="ChEBI" id="CHEBI:176901"/>
    </reaction>
    <physiologicalReaction direction="left-to-right" evidence="18">
        <dbReference type="Rhea" id="RHEA:68061"/>
    </physiologicalReaction>
</comment>
<comment type="catalytic activity">
    <reaction evidence="17">
        <text>32-oxolanosterol + reduced [NADPH--hemoprotein reductase] + O2 = 4,4-dimethyl-5alpha-cholesta-8,14,24-trien-3beta-ol + formate + oxidized [NADPH--hemoprotein reductase] + H2O + 2 H(+)</text>
        <dbReference type="Rhea" id="RHEA:75111"/>
        <dbReference type="Rhea" id="RHEA-COMP:11964"/>
        <dbReference type="Rhea" id="RHEA-COMP:11965"/>
        <dbReference type="ChEBI" id="CHEBI:15377"/>
        <dbReference type="ChEBI" id="CHEBI:15378"/>
        <dbReference type="ChEBI" id="CHEBI:15379"/>
        <dbReference type="ChEBI" id="CHEBI:15740"/>
        <dbReference type="ChEBI" id="CHEBI:17813"/>
        <dbReference type="ChEBI" id="CHEBI:57618"/>
        <dbReference type="ChEBI" id="CHEBI:58210"/>
        <dbReference type="ChEBI" id="CHEBI:166681"/>
    </reaction>
    <physiologicalReaction direction="left-to-right" evidence="17">
        <dbReference type="Rhea" id="RHEA:75112"/>
    </physiologicalReaction>
</comment>
<dbReference type="PROSITE" id="PS00086">
    <property type="entry name" value="CYTOCHROME_P450"/>
    <property type="match status" value="1"/>
</dbReference>
<evidence type="ECO:0000256" key="18">
    <source>
        <dbReference type="ARBA" id="ARBA00048866"/>
    </source>
</evidence>
<name>A0A2I2FKV6_ASPCN</name>
<comment type="catalytic activity">
    <reaction evidence="16">
        <text>a 14alpha-methyl steroid + 3 reduced [NADPH--hemoprotein reductase] + 3 O2 = a Delta(14) steroid + formate + 3 oxidized [NADPH--hemoprotein reductase] + 4 H2O + 4 H(+)</text>
        <dbReference type="Rhea" id="RHEA:54028"/>
        <dbReference type="Rhea" id="RHEA-COMP:11964"/>
        <dbReference type="Rhea" id="RHEA-COMP:11965"/>
        <dbReference type="ChEBI" id="CHEBI:15377"/>
        <dbReference type="ChEBI" id="CHEBI:15378"/>
        <dbReference type="ChEBI" id="CHEBI:15379"/>
        <dbReference type="ChEBI" id="CHEBI:15740"/>
        <dbReference type="ChEBI" id="CHEBI:57618"/>
        <dbReference type="ChEBI" id="CHEBI:58210"/>
        <dbReference type="ChEBI" id="CHEBI:138029"/>
        <dbReference type="ChEBI" id="CHEBI:138031"/>
        <dbReference type="EC" id="1.14.14.154"/>
    </reaction>
    <physiologicalReaction direction="left-to-right" evidence="16">
        <dbReference type="Rhea" id="RHEA:54029"/>
    </physiologicalReaction>
</comment>
<keyword evidence="10 26" id="KW-0503">Monooxygenase</keyword>
<evidence type="ECO:0000256" key="17">
    <source>
        <dbReference type="ARBA" id="ARBA00048479"/>
    </source>
</evidence>
<evidence type="ECO:0000256" key="22">
    <source>
        <dbReference type="ARBA" id="ARBA00051806"/>
    </source>
</evidence>
<keyword evidence="28" id="KW-0808">Transferase</keyword>
<evidence type="ECO:0000256" key="25">
    <source>
        <dbReference type="PIRSR" id="PIRSR602403-1"/>
    </source>
</evidence>
<comment type="catalytic activity">
    <reaction evidence="14">
        <text>a 14alpha-hydroxymethyl steroid + reduced [NADPH--hemoprotein reductase] + O2 = a 14alpha-formyl steroid + oxidized [NADPH--hemoprotein reductase] + 2 H2O + H(+)</text>
        <dbReference type="Rhea" id="RHEA:68064"/>
        <dbReference type="Rhea" id="RHEA-COMP:11964"/>
        <dbReference type="Rhea" id="RHEA-COMP:11965"/>
        <dbReference type="ChEBI" id="CHEBI:15377"/>
        <dbReference type="ChEBI" id="CHEBI:15378"/>
        <dbReference type="ChEBI" id="CHEBI:15379"/>
        <dbReference type="ChEBI" id="CHEBI:57618"/>
        <dbReference type="ChEBI" id="CHEBI:58210"/>
        <dbReference type="ChEBI" id="CHEBI:176901"/>
        <dbReference type="ChEBI" id="CHEBI:176902"/>
    </reaction>
    <physiologicalReaction direction="left-to-right" evidence="14">
        <dbReference type="Rhea" id="RHEA:68065"/>
    </physiologicalReaction>
</comment>
<comment type="catalytic activity">
    <reaction evidence="22">
        <text>eburicol + reduced [NADPH--hemoprotein reductase] + O2 = 32-hydroxyeburicol + oxidized [NADPH--hemoprotein reductase] + H2O + H(+)</text>
        <dbReference type="Rhea" id="RHEA:75427"/>
        <dbReference type="Rhea" id="RHEA-COMP:11964"/>
        <dbReference type="Rhea" id="RHEA-COMP:11965"/>
        <dbReference type="ChEBI" id="CHEBI:15377"/>
        <dbReference type="ChEBI" id="CHEBI:15378"/>
        <dbReference type="ChEBI" id="CHEBI:15379"/>
        <dbReference type="ChEBI" id="CHEBI:57618"/>
        <dbReference type="ChEBI" id="CHEBI:58210"/>
        <dbReference type="ChEBI" id="CHEBI:70315"/>
        <dbReference type="ChEBI" id="CHEBI:194328"/>
    </reaction>
    <physiologicalReaction direction="left-to-right" evidence="22">
        <dbReference type="Rhea" id="RHEA:75428"/>
    </physiologicalReaction>
</comment>
<dbReference type="FunFam" id="1.10.630.10:FF:000033">
    <property type="entry name" value="14-alpha sterol demethylase"/>
    <property type="match status" value="1"/>
</dbReference>
<evidence type="ECO:0000256" key="14">
    <source>
        <dbReference type="ARBA" id="ARBA00047587"/>
    </source>
</evidence>
<dbReference type="InterPro" id="IPR017972">
    <property type="entry name" value="Cyt_P450_CS"/>
</dbReference>
<feature type="transmembrane region" description="Helical" evidence="27">
    <location>
        <begin position="35"/>
        <end position="52"/>
    </location>
</feature>
<dbReference type="GO" id="GO:0005506">
    <property type="term" value="F:iron ion binding"/>
    <property type="evidence" value="ECO:0007669"/>
    <property type="project" value="InterPro"/>
</dbReference>
<accession>A0A2I2FKV6</accession>
<dbReference type="SUPFAM" id="SSF48264">
    <property type="entry name" value="Cytochrome P450"/>
    <property type="match status" value="1"/>
</dbReference>
<evidence type="ECO:0000256" key="4">
    <source>
        <dbReference type="ARBA" id="ARBA00022617"/>
    </source>
</evidence>
<dbReference type="InterPro" id="IPR002403">
    <property type="entry name" value="Cyt_P450_E_grp-IV"/>
</dbReference>
<dbReference type="GO" id="GO:0016020">
    <property type="term" value="C:membrane"/>
    <property type="evidence" value="ECO:0007669"/>
    <property type="project" value="UniProtKB-SubCell"/>
</dbReference>
<gene>
    <name evidence="28" type="ORF">BDW47DRAFT_99804</name>
</gene>
<evidence type="ECO:0000256" key="19">
    <source>
        <dbReference type="ARBA" id="ARBA00049163"/>
    </source>
</evidence>
<keyword evidence="11 27" id="KW-0472">Membrane</keyword>
<comment type="catalytic activity">
    <reaction evidence="24">
        <text>eburicol + 3 reduced [NADPH--hemoprotein reductase] + 3 O2 = 14-demethyleburicol + formate + 3 oxidized [NADPH--hemoprotein reductase] + 4 H2O + 4 H(+)</text>
        <dbReference type="Rhea" id="RHEA:75439"/>
        <dbReference type="Rhea" id="RHEA-COMP:11964"/>
        <dbReference type="Rhea" id="RHEA-COMP:11965"/>
        <dbReference type="ChEBI" id="CHEBI:15377"/>
        <dbReference type="ChEBI" id="CHEBI:15378"/>
        <dbReference type="ChEBI" id="CHEBI:15379"/>
        <dbReference type="ChEBI" id="CHEBI:15740"/>
        <dbReference type="ChEBI" id="CHEBI:57618"/>
        <dbReference type="ChEBI" id="CHEBI:58210"/>
        <dbReference type="ChEBI" id="CHEBI:70315"/>
        <dbReference type="ChEBI" id="CHEBI:194330"/>
    </reaction>
    <physiologicalReaction direction="left-to-right" evidence="24">
        <dbReference type="Rhea" id="RHEA:75440"/>
    </physiologicalReaction>
</comment>
<evidence type="ECO:0000256" key="3">
    <source>
        <dbReference type="ARBA" id="ARBA00010617"/>
    </source>
</evidence>
<comment type="catalytic activity">
    <reaction evidence="21">
        <text>32-oxoeburicol + reduced [NADPH--hemoprotein reductase] + O2 = 14-demethyleburicol + formate + oxidized [NADPH--hemoprotein reductase] + H2O + 2 H(+)</text>
        <dbReference type="Rhea" id="RHEA:75435"/>
        <dbReference type="Rhea" id="RHEA-COMP:11964"/>
        <dbReference type="Rhea" id="RHEA-COMP:11965"/>
        <dbReference type="ChEBI" id="CHEBI:15377"/>
        <dbReference type="ChEBI" id="CHEBI:15378"/>
        <dbReference type="ChEBI" id="CHEBI:15379"/>
        <dbReference type="ChEBI" id="CHEBI:15740"/>
        <dbReference type="ChEBI" id="CHEBI:57618"/>
        <dbReference type="ChEBI" id="CHEBI:58210"/>
        <dbReference type="ChEBI" id="CHEBI:194329"/>
        <dbReference type="ChEBI" id="CHEBI:194330"/>
    </reaction>
    <physiologicalReaction direction="left-to-right" evidence="21">
        <dbReference type="Rhea" id="RHEA:75436"/>
    </physiologicalReaction>
</comment>
<dbReference type="AlphaFoldDB" id="A0A2I2FKV6"/>
<evidence type="ECO:0000313" key="29">
    <source>
        <dbReference type="Proteomes" id="UP000234585"/>
    </source>
</evidence>
<dbReference type="Gene3D" id="1.10.630.10">
    <property type="entry name" value="Cytochrome P450"/>
    <property type="match status" value="1"/>
</dbReference>
<evidence type="ECO:0000256" key="23">
    <source>
        <dbReference type="ARBA" id="ARBA00052067"/>
    </source>
</evidence>
<comment type="cofactor">
    <cofactor evidence="1 25">
        <name>heme</name>
        <dbReference type="ChEBI" id="CHEBI:30413"/>
    </cofactor>
</comment>
<keyword evidence="6 25" id="KW-0479">Metal-binding</keyword>
<evidence type="ECO:0000256" key="13">
    <source>
        <dbReference type="ARBA" id="ARBA00047379"/>
    </source>
</evidence>
<dbReference type="InterPro" id="IPR050529">
    <property type="entry name" value="CYP450_sterol_14alpha_dmase"/>
</dbReference>
<evidence type="ECO:0000256" key="26">
    <source>
        <dbReference type="RuleBase" id="RU000461"/>
    </source>
</evidence>
<comment type="catalytic activity">
    <reaction evidence="20">
        <text>a 14alpha-formyl steroid + reduced [NADPH--hemoprotein reductase] + O2 = a Delta(14) steroid + formate + oxidized [NADPH--hemoprotein reductase] + H2O + 2 H(+)</text>
        <dbReference type="Rhea" id="RHEA:68068"/>
        <dbReference type="Rhea" id="RHEA-COMP:11964"/>
        <dbReference type="Rhea" id="RHEA-COMP:11965"/>
        <dbReference type="ChEBI" id="CHEBI:15377"/>
        <dbReference type="ChEBI" id="CHEBI:15378"/>
        <dbReference type="ChEBI" id="CHEBI:15379"/>
        <dbReference type="ChEBI" id="CHEBI:15740"/>
        <dbReference type="ChEBI" id="CHEBI:57618"/>
        <dbReference type="ChEBI" id="CHEBI:58210"/>
        <dbReference type="ChEBI" id="CHEBI:138031"/>
        <dbReference type="ChEBI" id="CHEBI:176902"/>
    </reaction>
    <physiologicalReaction direction="left-to-right" evidence="20">
        <dbReference type="Rhea" id="RHEA:68069"/>
    </physiologicalReaction>
</comment>
<comment type="catalytic activity">
    <reaction evidence="19">
        <text>lanosterol + reduced [NADPH--hemoprotein reductase] + O2 = 32-hydroxylanosterol + oxidized [NADPH--hemoprotein reductase] + H2O + H(+)</text>
        <dbReference type="Rhea" id="RHEA:75103"/>
        <dbReference type="Rhea" id="RHEA-COMP:11964"/>
        <dbReference type="Rhea" id="RHEA-COMP:11965"/>
        <dbReference type="ChEBI" id="CHEBI:15377"/>
        <dbReference type="ChEBI" id="CHEBI:15378"/>
        <dbReference type="ChEBI" id="CHEBI:15379"/>
        <dbReference type="ChEBI" id="CHEBI:16521"/>
        <dbReference type="ChEBI" id="CHEBI:57618"/>
        <dbReference type="ChEBI" id="CHEBI:58210"/>
        <dbReference type="ChEBI" id="CHEBI:166806"/>
    </reaction>
    <physiologicalReaction direction="left-to-right" evidence="19">
        <dbReference type="Rhea" id="RHEA:75104"/>
    </physiologicalReaction>
</comment>
<dbReference type="Proteomes" id="UP000234585">
    <property type="component" value="Unassembled WGS sequence"/>
</dbReference>
<keyword evidence="29" id="KW-1185">Reference proteome</keyword>
<comment type="catalytic activity">
    <reaction evidence="15">
        <text>lanosterol + 3 reduced [NADPH--hemoprotein reductase] + 3 O2 = 4,4-dimethyl-5alpha-cholesta-8,14,24-trien-3beta-ol + formate + 3 oxidized [NADPH--hemoprotein reductase] + 4 H2O + 4 H(+)</text>
        <dbReference type="Rhea" id="RHEA:25286"/>
        <dbReference type="Rhea" id="RHEA-COMP:11964"/>
        <dbReference type="Rhea" id="RHEA-COMP:11965"/>
        <dbReference type="ChEBI" id="CHEBI:15377"/>
        <dbReference type="ChEBI" id="CHEBI:15378"/>
        <dbReference type="ChEBI" id="CHEBI:15379"/>
        <dbReference type="ChEBI" id="CHEBI:15740"/>
        <dbReference type="ChEBI" id="CHEBI:16521"/>
        <dbReference type="ChEBI" id="CHEBI:17813"/>
        <dbReference type="ChEBI" id="CHEBI:57618"/>
        <dbReference type="ChEBI" id="CHEBI:58210"/>
        <dbReference type="EC" id="1.14.14.154"/>
    </reaction>
    <physiologicalReaction direction="left-to-right" evidence="15">
        <dbReference type="Rhea" id="RHEA:25287"/>
    </physiologicalReaction>
</comment>
<comment type="catalytic activity">
    <reaction evidence="13">
        <text>32-hydroxylanosterol + reduced [NADPH--hemoprotein reductase] + O2 = 32-oxolanosterol + oxidized [NADPH--hemoprotein reductase] + 2 H2O + H(+)</text>
        <dbReference type="Rhea" id="RHEA:75107"/>
        <dbReference type="Rhea" id="RHEA-COMP:11964"/>
        <dbReference type="Rhea" id="RHEA-COMP:11965"/>
        <dbReference type="ChEBI" id="CHEBI:15377"/>
        <dbReference type="ChEBI" id="CHEBI:15378"/>
        <dbReference type="ChEBI" id="CHEBI:15379"/>
        <dbReference type="ChEBI" id="CHEBI:57618"/>
        <dbReference type="ChEBI" id="CHEBI:58210"/>
        <dbReference type="ChEBI" id="CHEBI:166681"/>
        <dbReference type="ChEBI" id="CHEBI:166806"/>
    </reaction>
    <physiologicalReaction direction="left-to-right" evidence="13">
        <dbReference type="Rhea" id="RHEA:75108"/>
    </physiologicalReaction>
</comment>
<evidence type="ECO:0000256" key="2">
    <source>
        <dbReference type="ARBA" id="ARBA00004167"/>
    </source>
</evidence>
<dbReference type="CDD" id="cd11042">
    <property type="entry name" value="CYP51-like"/>
    <property type="match status" value="1"/>
</dbReference>
<comment type="similarity">
    <text evidence="3 26">Belongs to the cytochrome P450 family.</text>
</comment>
<evidence type="ECO:0000256" key="20">
    <source>
        <dbReference type="ARBA" id="ARBA00049450"/>
    </source>
</evidence>
<keyword evidence="5 27" id="KW-0812">Transmembrane</keyword>
<evidence type="ECO:0000256" key="15">
    <source>
        <dbReference type="ARBA" id="ARBA00047670"/>
    </source>
</evidence>
<organism evidence="28 29">
    <name type="scientific">Aspergillus candidus</name>
    <dbReference type="NCBI Taxonomy" id="41067"/>
    <lineage>
        <taxon>Eukaryota</taxon>
        <taxon>Fungi</taxon>
        <taxon>Dikarya</taxon>
        <taxon>Ascomycota</taxon>
        <taxon>Pezizomycotina</taxon>
        <taxon>Eurotiomycetes</taxon>
        <taxon>Eurotiomycetidae</taxon>
        <taxon>Eurotiales</taxon>
        <taxon>Aspergillaceae</taxon>
        <taxon>Aspergillus</taxon>
        <taxon>Aspergillus subgen. Circumdati</taxon>
    </lineage>
</organism>
<evidence type="ECO:0000256" key="21">
    <source>
        <dbReference type="ARBA" id="ARBA00051540"/>
    </source>
</evidence>
<evidence type="ECO:0000313" key="28">
    <source>
        <dbReference type="EMBL" id="PLB41256.1"/>
    </source>
</evidence>
<evidence type="ECO:0000256" key="10">
    <source>
        <dbReference type="ARBA" id="ARBA00023033"/>
    </source>
</evidence>
<dbReference type="Pfam" id="PF00067">
    <property type="entry name" value="p450"/>
    <property type="match status" value="1"/>
</dbReference>
<dbReference type="InterPro" id="IPR001128">
    <property type="entry name" value="Cyt_P450"/>
</dbReference>
<evidence type="ECO:0000256" key="16">
    <source>
        <dbReference type="ARBA" id="ARBA00047702"/>
    </source>
</evidence>
<evidence type="ECO:0000256" key="1">
    <source>
        <dbReference type="ARBA" id="ARBA00001971"/>
    </source>
</evidence>
<dbReference type="GO" id="GO:0008398">
    <property type="term" value="F:sterol 14-demethylase activity"/>
    <property type="evidence" value="ECO:0007669"/>
    <property type="project" value="UniProtKB-EC"/>
</dbReference>
<dbReference type="EC" id="1.14.14.154" evidence="12"/>
<evidence type="ECO:0000256" key="12">
    <source>
        <dbReference type="ARBA" id="ARBA00038974"/>
    </source>
</evidence>
<keyword evidence="4 25" id="KW-0349">Heme</keyword>
<dbReference type="GO" id="GO:0008168">
    <property type="term" value="F:methyltransferase activity"/>
    <property type="evidence" value="ECO:0007669"/>
    <property type="project" value="UniProtKB-KW"/>
</dbReference>
<evidence type="ECO:0000256" key="7">
    <source>
        <dbReference type="ARBA" id="ARBA00022989"/>
    </source>
</evidence>
<dbReference type="OrthoDB" id="1055148at2759"/>
<proteinExistence type="inferred from homology"/>
<dbReference type="GO" id="GO:0032259">
    <property type="term" value="P:methylation"/>
    <property type="evidence" value="ECO:0007669"/>
    <property type="project" value="UniProtKB-KW"/>
</dbReference>
<dbReference type="STRING" id="41067.A0A2I2FKV6"/>
<keyword evidence="8 26" id="KW-0560">Oxidoreductase</keyword>
<evidence type="ECO:0000256" key="6">
    <source>
        <dbReference type="ARBA" id="ARBA00022723"/>
    </source>
</evidence>
<keyword evidence="28" id="KW-0489">Methyltransferase</keyword>
<dbReference type="PANTHER" id="PTHR24304">
    <property type="entry name" value="CYTOCHROME P450 FAMILY 7"/>
    <property type="match status" value="1"/>
</dbReference>
<dbReference type="GO" id="GO:0020037">
    <property type="term" value="F:heme binding"/>
    <property type="evidence" value="ECO:0007669"/>
    <property type="project" value="InterPro"/>
</dbReference>
<feature type="transmembrane region" description="Helical" evidence="27">
    <location>
        <begin position="6"/>
        <end position="23"/>
    </location>
</feature>
<evidence type="ECO:0000256" key="5">
    <source>
        <dbReference type="ARBA" id="ARBA00022692"/>
    </source>
</evidence>
<dbReference type="InterPro" id="IPR036396">
    <property type="entry name" value="Cyt_P450_sf"/>
</dbReference>